<evidence type="ECO:0000313" key="3">
    <source>
        <dbReference type="EMBL" id="ACY20098.1"/>
    </source>
</evidence>
<gene>
    <name evidence="3" type="ordered locus">Gbro_0782</name>
</gene>
<dbReference type="Pfam" id="PF00795">
    <property type="entry name" value="CN_hydrolase"/>
    <property type="match status" value="1"/>
</dbReference>
<dbReference type="CDD" id="cd07581">
    <property type="entry name" value="nitrilase_3"/>
    <property type="match status" value="1"/>
</dbReference>
<dbReference type="PROSITE" id="PS50263">
    <property type="entry name" value="CN_HYDROLASE"/>
    <property type="match status" value="1"/>
</dbReference>
<accession>D0L2X3</accession>
<reference evidence="4" key="1">
    <citation type="submission" date="2009-10" db="EMBL/GenBank/DDBJ databases">
        <title>The complete chromosome of Gordonia bronchialis DSM 43247.</title>
        <authorList>
            <consortium name="US DOE Joint Genome Institute (JGI-PGF)"/>
            <person name="Lucas S."/>
            <person name="Copeland A."/>
            <person name="Lapidus A."/>
            <person name="Glavina del Rio T."/>
            <person name="Dalin E."/>
            <person name="Tice H."/>
            <person name="Bruce D."/>
            <person name="Goodwin L."/>
            <person name="Pitluck S."/>
            <person name="Kyrpides N."/>
            <person name="Mavromatis K."/>
            <person name="Ivanova N."/>
            <person name="Ovchinnikova G."/>
            <person name="Saunders E."/>
            <person name="Brettin T."/>
            <person name="Detter J.C."/>
            <person name="Han C."/>
            <person name="Larimer F."/>
            <person name="Land M."/>
            <person name="Hauser L."/>
            <person name="Markowitz V."/>
            <person name="Cheng J.-F."/>
            <person name="Hugenholtz P."/>
            <person name="Woyke T."/>
            <person name="Wu D."/>
            <person name="Jando M."/>
            <person name="Schneider S."/>
            <person name="Goeker M."/>
            <person name="Klenk H.-P."/>
            <person name="Eisen J.A."/>
        </authorList>
    </citation>
    <scope>NUCLEOTIDE SEQUENCE [LARGE SCALE GENOMIC DNA]</scope>
    <source>
        <strain evidence="4">ATCC 25592 / DSM 43247 / BCRC 13721 / JCM 3198 / KCTC 3076 / NBRC 16047 / NCTC 10667</strain>
    </source>
</reference>
<keyword evidence="4" id="KW-1185">Reference proteome</keyword>
<dbReference type="PANTHER" id="PTHR23088">
    <property type="entry name" value="NITRILASE-RELATED"/>
    <property type="match status" value="1"/>
</dbReference>
<dbReference type="InterPro" id="IPR003010">
    <property type="entry name" value="C-N_Hydrolase"/>
</dbReference>
<dbReference type="SUPFAM" id="SSF56317">
    <property type="entry name" value="Carbon-nitrogen hydrolase"/>
    <property type="match status" value="1"/>
</dbReference>
<evidence type="ECO:0000313" key="4">
    <source>
        <dbReference type="Proteomes" id="UP000001219"/>
    </source>
</evidence>
<dbReference type="Proteomes" id="UP000001219">
    <property type="component" value="Chromosome"/>
</dbReference>
<dbReference type="InterPro" id="IPR036526">
    <property type="entry name" value="C-N_Hydrolase_sf"/>
</dbReference>
<proteinExistence type="inferred from homology"/>
<dbReference type="InterPro" id="IPR001110">
    <property type="entry name" value="UPF0012_CS"/>
</dbReference>
<evidence type="ECO:0000256" key="1">
    <source>
        <dbReference type="ARBA" id="ARBA00010613"/>
    </source>
</evidence>
<name>D0L2X3_GORB4</name>
<comment type="similarity">
    <text evidence="1">Belongs to the carbon-nitrogen hydrolase superfamily. NIT1/NIT2 family.</text>
</comment>
<dbReference type="STRING" id="526226.Gbro_0782"/>
<organism evidence="3 4">
    <name type="scientific">Gordonia bronchialis (strain ATCC 25592 / DSM 43247 / BCRC 13721 / JCM 3198 / KCTC 3076 / NBRC 16047 / NCTC 10667)</name>
    <name type="common">Rhodococcus bronchialis</name>
    <dbReference type="NCBI Taxonomy" id="526226"/>
    <lineage>
        <taxon>Bacteria</taxon>
        <taxon>Bacillati</taxon>
        <taxon>Actinomycetota</taxon>
        <taxon>Actinomycetes</taxon>
        <taxon>Mycobacteriales</taxon>
        <taxon>Gordoniaceae</taxon>
        <taxon>Gordonia</taxon>
    </lineage>
</organism>
<reference evidence="3 4" key="2">
    <citation type="journal article" date="2010" name="Stand. Genomic Sci.">
        <title>Complete genome sequence of Gordonia bronchialis type strain (3410).</title>
        <authorList>
            <person name="Ivanova N."/>
            <person name="Sikorski J."/>
            <person name="Jando M."/>
            <person name="Lapidus A."/>
            <person name="Nolan M."/>
            <person name="Lucas S."/>
            <person name="Del Rio T.G."/>
            <person name="Tice H."/>
            <person name="Copeland A."/>
            <person name="Cheng J.F."/>
            <person name="Chen F."/>
            <person name="Bruce D."/>
            <person name="Goodwin L."/>
            <person name="Pitluck S."/>
            <person name="Mavromatis K."/>
            <person name="Ovchinnikova G."/>
            <person name="Pati A."/>
            <person name="Chen A."/>
            <person name="Palaniappan K."/>
            <person name="Land M."/>
            <person name="Hauser L."/>
            <person name="Chang Y.J."/>
            <person name="Jeffries C.D."/>
            <person name="Chain P."/>
            <person name="Saunders E."/>
            <person name="Han C."/>
            <person name="Detter J.C."/>
            <person name="Brettin T."/>
            <person name="Rohde M."/>
            <person name="Goker M."/>
            <person name="Bristow J."/>
            <person name="Eisen J.A."/>
            <person name="Markowitz V."/>
            <person name="Hugenholtz P."/>
            <person name="Klenk H.P."/>
            <person name="Kyrpides N.C."/>
        </authorList>
    </citation>
    <scope>NUCLEOTIDE SEQUENCE [LARGE SCALE GENOMIC DNA]</scope>
    <source>
        <strain evidence="4">ATCC 25592 / DSM 43247 / BCRC 13721 / JCM 3198 / KCTC 3076 / NBRC 16047 / NCTC 10667</strain>
    </source>
</reference>
<dbReference type="HOGENOM" id="CLU_030130_1_2_11"/>
<dbReference type="AlphaFoldDB" id="D0L2X3"/>
<feature type="domain" description="CN hydrolase" evidence="2">
    <location>
        <begin position="4"/>
        <end position="250"/>
    </location>
</feature>
<dbReference type="PANTHER" id="PTHR23088:SF27">
    <property type="entry name" value="DEAMINATED GLUTATHIONE AMIDASE"/>
    <property type="match status" value="1"/>
</dbReference>
<dbReference type="KEGG" id="gbr:Gbro_0782"/>
<dbReference type="Gene3D" id="3.60.110.10">
    <property type="entry name" value="Carbon-nitrogen hydrolase"/>
    <property type="match status" value="1"/>
</dbReference>
<dbReference type="PROSITE" id="PS01227">
    <property type="entry name" value="UPF0012"/>
    <property type="match status" value="1"/>
</dbReference>
<sequence length="286" mass="30024">MSRMRVAMAQISSSDDVEANLATVVAGIGEAAANGAELVVFPEAAMCRFGVPLGPVAQQLDGPWADAVSAAAVDAGISVVAGMFTPADDGRVHNTLLIATPGGERIEYYKIHLYDAFGFRESRTVAPGDRPVTFAVGDATVGVATCYDVRFPNLFTTLARRGADVIVVPTSWGSGRGKLHQWEVLVTARALDSTSFVVGVGQAAPADPDVAASGAPTGIGHSQITDPFGSVVAAYDENVRIDVHDIDLTLVGKAREQLAVLANETHLPVNTSAGQFRRPETEEPRR</sequence>
<dbReference type="EMBL" id="CP001802">
    <property type="protein sequence ID" value="ACY20098.1"/>
    <property type="molecule type" value="Genomic_DNA"/>
</dbReference>
<protein>
    <submittedName>
        <fullName evidence="3">Nitrilase/cyanide hydratase and apolipoprotein N-acyltransferase</fullName>
    </submittedName>
</protein>
<evidence type="ECO:0000259" key="2">
    <source>
        <dbReference type="PROSITE" id="PS50263"/>
    </source>
</evidence>
<dbReference type="eggNOG" id="COG0388">
    <property type="taxonomic scope" value="Bacteria"/>
</dbReference>